<evidence type="ECO:0000256" key="17">
    <source>
        <dbReference type="ARBA" id="ARBA00047295"/>
    </source>
</evidence>
<reference evidence="22" key="1">
    <citation type="submission" date="2018-05" db="EMBL/GenBank/DDBJ databases">
        <authorList>
            <person name="Deangelis K."/>
            <person name="Huntemann M."/>
            <person name="Clum A."/>
            <person name="Pillay M."/>
            <person name="Palaniappan K."/>
            <person name="Varghese N."/>
            <person name="Mikhailova N."/>
            <person name="Stamatis D."/>
            <person name="Reddy T."/>
            <person name="Daum C."/>
            <person name="Shapiro N."/>
            <person name="Ivanova N."/>
            <person name="Kyrpides N."/>
            <person name="Woyke T."/>
        </authorList>
    </citation>
    <scope>NUCLEOTIDE SEQUENCE [LARGE SCALE GENOMIC DNA]</scope>
    <source>
        <strain evidence="22">GAS496</strain>
    </source>
</reference>
<dbReference type="SUPFAM" id="SSF81660">
    <property type="entry name" value="Metal cation-transporting ATPase, ATP-binding domain N"/>
    <property type="match status" value="1"/>
</dbReference>
<dbReference type="SFLD" id="SFLDS00003">
    <property type="entry name" value="Haloacid_Dehalogenase"/>
    <property type="match status" value="1"/>
</dbReference>
<evidence type="ECO:0000256" key="18">
    <source>
        <dbReference type="ARBA" id="ARBA00049360"/>
    </source>
</evidence>
<evidence type="ECO:0000256" key="14">
    <source>
        <dbReference type="ARBA" id="ARBA00022989"/>
    </source>
</evidence>
<dbReference type="Pfam" id="PF00690">
    <property type="entry name" value="Cation_ATPase_N"/>
    <property type="match status" value="1"/>
</dbReference>
<evidence type="ECO:0000256" key="16">
    <source>
        <dbReference type="ARBA" id="ARBA00029806"/>
    </source>
</evidence>
<dbReference type="AlphaFoldDB" id="A0A318HDB7"/>
<dbReference type="InterPro" id="IPR006068">
    <property type="entry name" value="ATPase_P-typ_cation-transptr_C"/>
</dbReference>
<evidence type="ECO:0000256" key="12">
    <source>
        <dbReference type="ARBA" id="ARBA00022842"/>
    </source>
</evidence>
<dbReference type="GO" id="GO:0016887">
    <property type="term" value="F:ATP hydrolysis activity"/>
    <property type="evidence" value="ECO:0007669"/>
    <property type="project" value="InterPro"/>
</dbReference>
<dbReference type="Gene3D" id="2.70.150.10">
    <property type="entry name" value="Calcium-transporting ATPase, cytoplasmic transduction domain A"/>
    <property type="match status" value="1"/>
</dbReference>
<feature type="transmembrane region" description="Helical" evidence="19">
    <location>
        <begin position="786"/>
        <end position="805"/>
    </location>
</feature>
<comment type="caution">
    <text evidence="21">The sequence shown here is derived from an EMBL/GenBank/DDBJ whole genome shotgun (WGS) entry which is preliminary data.</text>
</comment>
<dbReference type="EC" id="7.2.2.14" evidence="4"/>
<comment type="function">
    <text evidence="1">Mediates magnesium influx to the cytosol.</text>
</comment>
<keyword evidence="10" id="KW-0547">Nucleotide-binding</keyword>
<feature type="domain" description="Cation-transporting P-type ATPase N-terminal" evidence="20">
    <location>
        <begin position="24"/>
        <end position="97"/>
    </location>
</feature>
<evidence type="ECO:0000256" key="4">
    <source>
        <dbReference type="ARBA" id="ARBA00012786"/>
    </source>
</evidence>
<dbReference type="GO" id="GO:0005524">
    <property type="term" value="F:ATP binding"/>
    <property type="evidence" value="ECO:0007669"/>
    <property type="project" value="UniProtKB-KW"/>
</dbReference>
<evidence type="ECO:0000256" key="19">
    <source>
        <dbReference type="SAM" id="Phobius"/>
    </source>
</evidence>
<keyword evidence="11" id="KW-0067">ATP-binding</keyword>
<sequence>MTETVAGLTAQELRDVADDARLRELAEAPVFTVFQRVATSPRGLTEPEAADRLRRFGDNEPFRAADDGVAARVAGAVRSPFVALLAGLAVVFVVVGDTRGAVTVAVMVTLAVVLRIWQQTRSVRANRALQELVASTVTVRRRAGHDQDPLEREVLLHDVVPGDIVVLHAGDVVPADLRIVSSTDLVVDQSGLSGESLPVAKTTVAPAKRQHARQSLVDTPSLAFSGTAVVAGAATAVVIATGGHTYFGALARTAGGLRPESSFDRGVRSVGWTLVRFMLVMVPIVLAVNGIVSGNWAQAAMFAVAVAVGLTPEMLPVIVTTNLARGATRLARERVIVSRLNAIQDLGALDVLCVDKTGTLTEDRIVYAHTIDVTGRFDDAVAELAYLGVHFQDGAHDRLDDAIAELLGEQDMALTAEAAFEKVDEIGFDHTRRRATVVVARQHGEHIMICKGDPDRVLPRCTRSRLDDDIVTFGDDLRAEADDLVEAYRKQGMRVLAVAVKYGPARFECYDESDEQNLVLAGFVGFVDPVRDSAPDAVRSLAEHGVAVKILTGDSKTVARQVAAQVGVAADTVVVGHQIDRLSDRRLSAASAQAAVFAELTPAHKTRIVAALREDGHVVGFLGDGINDVPALRIADAGIAADTAAEVAKYAADLILLDKDLAVVASGVVEGRRTLANTMKYVKISASSNFGNVLSVLAASALLPFLPILPIQLMVQNLLYDTAQLALSWDRVDNDYLRAPRRWQSGGLIRFMLIFGPLSSMFDLATFAVLWWVFDLGDKPTMFQTGWFVEGLLTQLLVVLVLRAPTKPWRGARPTRVVALATLTAAAIGVLLPLTPLGVGLGMAPPPAAYLVWLVAVLATYGLAAHLVKKHYLRHYQAWL</sequence>
<dbReference type="InterPro" id="IPR004014">
    <property type="entry name" value="ATPase_P-typ_cation-transptr_N"/>
</dbReference>
<comment type="similarity">
    <text evidence="3">Belongs to the cation transport ATPase (P-type) (TC 3.A.3) family. Type IIIB subfamily.</text>
</comment>
<dbReference type="Gene3D" id="3.40.50.1000">
    <property type="entry name" value="HAD superfamily/HAD-like"/>
    <property type="match status" value="1"/>
</dbReference>
<feature type="transmembrane region" description="Helical" evidence="19">
    <location>
        <begin position="848"/>
        <end position="868"/>
    </location>
</feature>
<dbReference type="GO" id="GO:0015444">
    <property type="term" value="F:P-type magnesium transporter activity"/>
    <property type="evidence" value="ECO:0007669"/>
    <property type="project" value="UniProtKB-EC"/>
</dbReference>
<feature type="transmembrane region" description="Helical" evidence="19">
    <location>
        <begin position="690"/>
        <end position="709"/>
    </location>
</feature>
<evidence type="ECO:0000313" key="21">
    <source>
        <dbReference type="EMBL" id="PXX06629.1"/>
    </source>
</evidence>
<dbReference type="NCBIfam" id="TIGR01524">
    <property type="entry name" value="ATPase-IIIB_Mg"/>
    <property type="match status" value="1"/>
</dbReference>
<dbReference type="Pfam" id="PF00122">
    <property type="entry name" value="E1-E2_ATPase"/>
    <property type="match status" value="1"/>
</dbReference>
<keyword evidence="15 19" id="KW-0472">Membrane</keyword>
<evidence type="ECO:0000256" key="11">
    <source>
        <dbReference type="ARBA" id="ARBA00022840"/>
    </source>
</evidence>
<dbReference type="EMBL" id="QJJU01000013">
    <property type="protein sequence ID" value="PXX06629.1"/>
    <property type="molecule type" value="Genomic_DNA"/>
</dbReference>
<evidence type="ECO:0000256" key="8">
    <source>
        <dbReference type="ARBA" id="ARBA00022553"/>
    </source>
</evidence>
<dbReference type="Pfam" id="PF00689">
    <property type="entry name" value="Cation_ATPase_C"/>
    <property type="match status" value="1"/>
</dbReference>
<feature type="transmembrane region" description="Helical" evidence="19">
    <location>
        <begin position="817"/>
        <end position="836"/>
    </location>
</feature>
<dbReference type="SMART" id="SM00831">
    <property type="entry name" value="Cation_ATPase_N"/>
    <property type="match status" value="1"/>
</dbReference>
<dbReference type="Gene3D" id="3.40.1110.10">
    <property type="entry name" value="Calcium-transporting ATPase, cytoplasmic domain N"/>
    <property type="match status" value="1"/>
</dbReference>
<feature type="transmembrane region" description="Helical" evidence="19">
    <location>
        <begin position="748"/>
        <end position="774"/>
    </location>
</feature>
<evidence type="ECO:0000256" key="9">
    <source>
        <dbReference type="ARBA" id="ARBA00022692"/>
    </source>
</evidence>
<keyword evidence="12" id="KW-0460">Magnesium</keyword>
<evidence type="ECO:0000256" key="6">
    <source>
        <dbReference type="ARBA" id="ARBA00022475"/>
    </source>
</evidence>
<dbReference type="InterPro" id="IPR018303">
    <property type="entry name" value="ATPase_P-typ_P_site"/>
</dbReference>
<evidence type="ECO:0000313" key="22">
    <source>
        <dbReference type="Proteomes" id="UP000247781"/>
    </source>
</evidence>
<organism evidence="21 22">
    <name type="scientific">Mycolicibacterium moriokaense</name>
    <dbReference type="NCBI Taxonomy" id="39691"/>
    <lineage>
        <taxon>Bacteria</taxon>
        <taxon>Bacillati</taxon>
        <taxon>Actinomycetota</taxon>
        <taxon>Actinomycetes</taxon>
        <taxon>Mycobacteriales</taxon>
        <taxon>Mycobacteriaceae</taxon>
        <taxon>Mycolicibacterium</taxon>
    </lineage>
</organism>
<feature type="transmembrane region" description="Helical" evidence="19">
    <location>
        <begin position="73"/>
        <end position="94"/>
    </location>
</feature>
<protein>
    <recommendedName>
        <fullName evidence="5">Magnesium-transporting ATPase, P-type 1</fullName>
        <ecNumber evidence="4">7.2.2.14</ecNumber>
    </recommendedName>
    <alternativeName>
        <fullName evidence="16">Mg(2+) transport ATPase, P-type 1</fullName>
    </alternativeName>
</protein>
<dbReference type="InterPro" id="IPR059000">
    <property type="entry name" value="ATPase_P-type_domA"/>
</dbReference>
<feature type="transmembrane region" description="Helical" evidence="19">
    <location>
        <begin position="269"/>
        <end position="292"/>
    </location>
</feature>
<reference evidence="21 22" key="2">
    <citation type="submission" date="2018-06" db="EMBL/GenBank/DDBJ databases">
        <title>Sequencing of bacterial isolates from soil warming experiment in Harvard Forest, Massachusetts, USA.</title>
        <authorList>
            <person name="Deangelis K.PhD."/>
        </authorList>
    </citation>
    <scope>NUCLEOTIDE SEQUENCE [LARGE SCALE GENOMIC DNA]</scope>
    <source>
        <strain evidence="21 22">GAS496</strain>
    </source>
</reference>
<dbReference type="SUPFAM" id="SSF56784">
    <property type="entry name" value="HAD-like"/>
    <property type="match status" value="1"/>
</dbReference>
<evidence type="ECO:0000256" key="5">
    <source>
        <dbReference type="ARBA" id="ARBA00013555"/>
    </source>
</evidence>
<evidence type="ECO:0000259" key="20">
    <source>
        <dbReference type="SMART" id="SM00831"/>
    </source>
</evidence>
<proteinExistence type="inferred from homology"/>
<dbReference type="InterPro" id="IPR001757">
    <property type="entry name" value="P_typ_ATPase"/>
</dbReference>
<keyword evidence="6" id="KW-1003">Cell membrane</keyword>
<dbReference type="NCBIfam" id="TIGR01494">
    <property type="entry name" value="ATPase_P-type"/>
    <property type="match status" value="1"/>
</dbReference>
<dbReference type="OrthoDB" id="9814270at2"/>
<dbReference type="SUPFAM" id="SSF81665">
    <property type="entry name" value="Calcium ATPase, transmembrane domain M"/>
    <property type="match status" value="1"/>
</dbReference>
<dbReference type="SFLD" id="SFLDF00027">
    <property type="entry name" value="p-type_atpase"/>
    <property type="match status" value="1"/>
</dbReference>
<gene>
    <name evidence="21" type="ORF">C8E89_113142</name>
</gene>
<evidence type="ECO:0000256" key="1">
    <source>
        <dbReference type="ARBA" id="ARBA00003954"/>
    </source>
</evidence>
<dbReference type="SUPFAM" id="SSF81653">
    <property type="entry name" value="Calcium ATPase, transduction domain A"/>
    <property type="match status" value="1"/>
</dbReference>
<feature type="transmembrane region" description="Helical" evidence="19">
    <location>
        <begin position="100"/>
        <end position="117"/>
    </location>
</feature>
<dbReference type="PROSITE" id="PS00154">
    <property type="entry name" value="ATPASE_E1_E2"/>
    <property type="match status" value="1"/>
</dbReference>
<comment type="subcellular location">
    <subcellularLocation>
        <location evidence="2">Cell inner membrane</location>
        <topology evidence="2">Multi-pass membrane protein</topology>
    </subcellularLocation>
</comment>
<dbReference type="Proteomes" id="UP000247781">
    <property type="component" value="Unassembled WGS sequence"/>
</dbReference>
<feature type="transmembrane region" description="Helical" evidence="19">
    <location>
        <begin position="299"/>
        <end position="319"/>
    </location>
</feature>
<keyword evidence="13" id="KW-1278">Translocase</keyword>
<comment type="catalytic activity">
    <reaction evidence="17">
        <text>Mg(2+)(out) + ATP + H2O = Mg(2+)(in) + ADP + phosphate + H(+)</text>
        <dbReference type="Rhea" id="RHEA:10260"/>
        <dbReference type="ChEBI" id="CHEBI:15377"/>
        <dbReference type="ChEBI" id="CHEBI:15378"/>
        <dbReference type="ChEBI" id="CHEBI:18420"/>
        <dbReference type="ChEBI" id="CHEBI:30616"/>
        <dbReference type="ChEBI" id="CHEBI:43474"/>
        <dbReference type="ChEBI" id="CHEBI:456216"/>
        <dbReference type="EC" id="7.2.2.14"/>
    </reaction>
</comment>
<dbReference type="InterPro" id="IPR023299">
    <property type="entry name" value="ATPase_P-typ_cyto_dom_N"/>
</dbReference>
<dbReference type="InterPro" id="IPR006415">
    <property type="entry name" value="P-type_ATPase_IIIB"/>
</dbReference>
<dbReference type="RefSeq" id="WP_110317838.1">
    <property type="nucleotide sequence ID" value="NZ_QJJU01000013.1"/>
</dbReference>
<evidence type="ECO:0000256" key="13">
    <source>
        <dbReference type="ARBA" id="ARBA00022967"/>
    </source>
</evidence>
<keyword evidence="22" id="KW-1185">Reference proteome</keyword>
<comment type="catalytic activity">
    <reaction evidence="18">
        <text>ATP + H2O = ADP + phosphate + H(+)</text>
        <dbReference type="Rhea" id="RHEA:13065"/>
        <dbReference type="ChEBI" id="CHEBI:15377"/>
        <dbReference type="ChEBI" id="CHEBI:15378"/>
        <dbReference type="ChEBI" id="CHEBI:30616"/>
        <dbReference type="ChEBI" id="CHEBI:43474"/>
        <dbReference type="ChEBI" id="CHEBI:456216"/>
    </reaction>
</comment>
<dbReference type="InterPro" id="IPR023298">
    <property type="entry name" value="ATPase_P-typ_TM_dom_sf"/>
</dbReference>
<dbReference type="Gene3D" id="1.20.1110.10">
    <property type="entry name" value="Calcium-transporting ATPase, transmembrane domain"/>
    <property type="match status" value="1"/>
</dbReference>
<dbReference type="PANTHER" id="PTHR42861">
    <property type="entry name" value="CALCIUM-TRANSPORTING ATPASE"/>
    <property type="match status" value="1"/>
</dbReference>
<dbReference type="InterPro" id="IPR036412">
    <property type="entry name" value="HAD-like_sf"/>
</dbReference>
<accession>A0A318HDB7</accession>
<evidence type="ECO:0000256" key="3">
    <source>
        <dbReference type="ARBA" id="ARBA00008746"/>
    </source>
</evidence>
<dbReference type="InterPro" id="IPR044492">
    <property type="entry name" value="P_typ_ATPase_HD_dom"/>
</dbReference>
<dbReference type="GO" id="GO:0005886">
    <property type="term" value="C:plasma membrane"/>
    <property type="evidence" value="ECO:0007669"/>
    <property type="project" value="UniProtKB-SubCell"/>
</dbReference>
<evidence type="ECO:0000256" key="2">
    <source>
        <dbReference type="ARBA" id="ARBA00004429"/>
    </source>
</evidence>
<keyword evidence="9 19" id="KW-0812">Transmembrane</keyword>
<evidence type="ECO:0000256" key="7">
    <source>
        <dbReference type="ARBA" id="ARBA00022519"/>
    </source>
</evidence>
<dbReference type="InterPro" id="IPR023214">
    <property type="entry name" value="HAD_sf"/>
</dbReference>
<keyword evidence="7" id="KW-0997">Cell inner membrane</keyword>
<dbReference type="InterPro" id="IPR008250">
    <property type="entry name" value="ATPase_P-typ_transduc_dom_A_sf"/>
</dbReference>
<name>A0A318HDB7_9MYCO</name>
<evidence type="ECO:0000256" key="10">
    <source>
        <dbReference type="ARBA" id="ARBA00022741"/>
    </source>
</evidence>
<dbReference type="PRINTS" id="PR01836">
    <property type="entry name" value="MGATPASE"/>
</dbReference>
<feature type="transmembrane region" description="Helical" evidence="19">
    <location>
        <begin position="222"/>
        <end position="249"/>
    </location>
</feature>
<keyword evidence="14 19" id="KW-1133">Transmembrane helix</keyword>
<dbReference type="SFLD" id="SFLDG00002">
    <property type="entry name" value="C1.7:_P-type_atpase_like"/>
    <property type="match status" value="1"/>
</dbReference>
<keyword evidence="8" id="KW-0597">Phosphoprotein</keyword>
<evidence type="ECO:0000256" key="15">
    <source>
        <dbReference type="ARBA" id="ARBA00023136"/>
    </source>
</evidence>
<dbReference type="Pfam" id="PF13246">
    <property type="entry name" value="Cation_ATPase"/>
    <property type="match status" value="1"/>
</dbReference>